<comment type="caution">
    <text evidence="9">The sequence shown here is derived from an EMBL/GenBank/DDBJ whole genome shotgun (WGS) entry which is preliminary data.</text>
</comment>
<dbReference type="Gene3D" id="2.40.50.140">
    <property type="entry name" value="Nucleic acid-binding proteins"/>
    <property type="match status" value="1"/>
</dbReference>
<dbReference type="EMBL" id="DVFV01000121">
    <property type="protein sequence ID" value="HIQ91333.1"/>
    <property type="molecule type" value="Genomic_DNA"/>
</dbReference>
<reference evidence="9" key="2">
    <citation type="journal article" date="2021" name="PeerJ">
        <title>Extensive microbial diversity within the chicken gut microbiome revealed by metagenomics and culture.</title>
        <authorList>
            <person name="Gilroy R."/>
            <person name="Ravi A."/>
            <person name="Getino M."/>
            <person name="Pursley I."/>
            <person name="Horton D.L."/>
            <person name="Alikhan N.F."/>
            <person name="Baker D."/>
            <person name="Gharbi K."/>
            <person name="Hall N."/>
            <person name="Watson M."/>
            <person name="Adriaenssens E.M."/>
            <person name="Foster-Nyarko E."/>
            <person name="Jarju S."/>
            <person name="Secka A."/>
            <person name="Antonio M."/>
            <person name="Oren A."/>
            <person name="Chaudhuri R.R."/>
            <person name="La Ragione R."/>
            <person name="Hildebrand F."/>
            <person name="Pallen M.J."/>
        </authorList>
    </citation>
    <scope>NUCLEOTIDE SEQUENCE</scope>
    <source>
        <strain evidence="9">CHK147-3167</strain>
    </source>
</reference>
<dbReference type="AlphaFoldDB" id="A0A9D0ZSE4"/>
<evidence type="ECO:0000256" key="6">
    <source>
        <dbReference type="ARBA" id="ARBA00022884"/>
    </source>
</evidence>
<evidence type="ECO:0000259" key="8">
    <source>
        <dbReference type="PROSITE" id="PS50126"/>
    </source>
</evidence>
<protein>
    <recommendedName>
        <fullName evidence="7">Ribonuclease R</fullName>
        <shortName evidence="7">RNase R</shortName>
        <ecNumber evidence="7">3.1.13.1</ecNumber>
    </recommendedName>
</protein>
<organism evidence="9 10">
    <name type="scientific">Candidatus Coprosoma intestinipullorum</name>
    <dbReference type="NCBI Taxonomy" id="2840752"/>
    <lineage>
        <taxon>Bacteria</taxon>
        <taxon>Bacillati</taxon>
        <taxon>Bacillota</taxon>
        <taxon>Bacillota incertae sedis</taxon>
        <taxon>Candidatus Coprosoma</taxon>
    </lineage>
</organism>
<dbReference type="GO" id="GO:0003723">
    <property type="term" value="F:RNA binding"/>
    <property type="evidence" value="ECO:0007669"/>
    <property type="project" value="UniProtKB-UniRule"/>
</dbReference>
<keyword evidence="6 7" id="KW-0694">RNA-binding</keyword>
<dbReference type="Proteomes" id="UP000886786">
    <property type="component" value="Unassembled WGS sequence"/>
</dbReference>
<dbReference type="EC" id="3.1.13.1" evidence="7"/>
<evidence type="ECO:0000256" key="3">
    <source>
        <dbReference type="ARBA" id="ARBA00022722"/>
    </source>
</evidence>
<reference evidence="9" key="1">
    <citation type="submission" date="2020-10" db="EMBL/GenBank/DDBJ databases">
        <authorList>
            <person name="Gilroy R."/>
        </authorList>
    </citation>
    <scope>NUCLEOTIDE SEQUENCE</scope>
    <source>
        <strain evidence="9">CHK147-3167</strain>
    </source>
</reference>
<dbReference type="Pfam" id="PF17876">
    <property type="entry name" value="CSD2"/>
    <property type="match status" value="1"/>
</dbReference>
<keyword evidence="3 7" id="KW-0540">Nuclease</keyword>
<dbReference type="GO" id="GO:0006402">
    <property type="term" value="P:mRNA catabolic process"/>
    <property type="evidence" value="ECO:0007669"/>
    <property type="project" value="TreeGrafter"/>
</dbReference>
<keyword evidence="5 7" id="KW-0269">Exonuclease</keyword>
<name>A0A9D0ZSE4_9FIRM</name>
<sequence>MELKQEILNNLSNRKLTLPRIVKIMHIKGEEMRASFLSALNELEIEGKIYLDDKGYYQTFKKSLNKVQGEINISKYGNGSVEINKGKEKIKYIIEEENIAGALNGDIVVLKDIQPLRKNYNEAKVEKVIKRNNGLAIFEYNGEDFIPYGIKNKIKILCPKSTLKGIVTGSRVLVKLDKEQINTKGELLIYGADIQKIIGHKDDPGIEIESIAAKYGFLKEFPKEVMAEVAKIKDEVLPEEIEGRKDLRNEMIFTIDGKDTKDMDDAVSLKKDENGNYILGVHIADVSHYVKEGSALFNEAFKRGTSAYLIDSVVPMLPHELSNGICSLNPNADRLTKTAQMTITPEGKIIDCEIFDSVIKSRKKMTYESVNQILERNINVEGYEEYIDTLKSMQNLSQILSKNSQKRGNIDFYSDELKVKVTKEGSPLDFIERRQGAAEKLIENFMIAANESVTKYFSYMDVPFIYRIHAVPNGDKLIKVLKTLKEEELSDNKVIDRLINKISNNNYTSKDLKEFLETFKSQKETYSIISSLLLRGMSKAVYSDVNEGHYGLSLKYYTHFTSPIRRFPDLMVHHLINHYQTFENLDGISKSLPDICSNSSFMERRADDAEKEAVELKMAEYMENHIGEIFTGRVTNISPRKMDIKLLNQIRGIASPQDIIRKPNNQGINPKYKLGDRVYALVKEVDIPNRTIYFVISKTEIHALNQEELTHVKELKKIS</sequence>
<evidence type="ECO:0000256" key="1">
    <source>
        <dbReference type="ARBA" id="ARBA00001849"/>
    </source>
</evidence>
<keyword evidence="2 7" id="KW-0963">Cytoplasm</keyword>
<gene>
    <name evidence="7 9" type="primary">rnr</name>
    <name evidence="9" type="ORF">IAB27_06915</name>
</gene>
<dbReference type="NCBIfam" id="TIGR02063">
    <property type="entry name" value="RNase_R"/>
    <property type="match status" value="1"/>
</dbReference>
<dbReference type="InterPro" id="IPR003029">
    <property type="entry name" value="S1_domain"/>
</dbReference>
<dbReference type="HAMAP" id="MF_01895">
    <property type="entry name" value="RNase_R"/>
    <property type="match status" value="1"/>
</dbReference>
<comment type="similarity">
    <text evidence="7">Belongs to the RNR ribonuclease family. RNase R subfamily.</text>
</comment>
<dbReference type="InterPro" id="IPR012340">
    <property type="entry name" value="NA-bd_OB-fold"/>
</dbReference>
<dbReference type="Pfam" id="PF00773">
    <property type="entry name" value="RNB"/>
    <property type="match status" value="1"/>
</dbReference>
<dbReference type="SUPFAM" id="SSF50249">
    <property type="entry name" value="Nucleic acid-binding proteins"/>
    <property type="match status" value="2"/>
</dbReference>
<dbReference type="NCBIfam" id="TIGR00358">
    <property type="entry name" value="3_prime_RNase"/>
    <property type="match status" value="1"/>
</dbReference>
<dbReference type="InterPro" id="IPR022966">
    <property type="entry name" value="RNase_II/R_CS"/>
</dbReference>
<proteinExistence type="inferred from homology"/>
<dbReference type="InterPro" id="IPR001900">
    <property type="entry name" value="RNase_II/R"/>
</dbReference>
<evidence type="ECO:0000313" key="9">
    <source>
        <dbReference type="EMBL" id="HIQ91333.1"/>
    </source>
</evidence>
<dbReference type="InterPro" id="IPR011805">
    <property type="entry name" value="RNase_R"/>
</dbReference>
<evidence type="ECO:0000256" key="5">
    <source>
        <dbReference type="ARBA" id="ARBA00022839"/>
    </source>
</evidence>
<comment type="subcellular location">
    <subcellularLocation>
        <location evidence="7">Cytoplasm</location>
    </subcellularLocation>
</comment>
<dbReference type="PROSITE" id="PS50126">
    <property type="entry name" value="S1"/>
    <property type="match status" value="1"/>
</dbReference>
<feature type="domain" description="S1 motif" evidence="8">
    <location>
        <begin position="627"/>
        <end position="697"/>
    </location>
</feature>
<comment type="catalytic activity">
    <reaction evidence="1 7">
        <text>Exonucleolytic cleavage in the 3'- to 5'-direction to yield nucleoside 5'-phosphates.</text>
        <dbReference type="EC" id="3.1.13.1"/>
    </reaction>
</comment>
<dbReference type="SMART" id="SM00316">
    <property type="entry name" value="S1"/>
    <property type="match status" value="1"/>
</dbReference>
<evidence type="ECO:0000256" key="4">
    <source>
        <dbReference type="ARBA" id="ARBA00022801"/>
    </source>
</evidence>
<dbReference type="PANTHER" id="PTHR23355:SF9">
    <property type="entry name" value="DIS3-LIKE EXONUCLEASE 2"/>
    <property type="match status" value="1"/>
</dbReference>
<dbReference type="PANTHER" id="PTHR23355">
    <property type="entry name" value="RIBONUCLEASE"/>
    <property type="match status" value="1"/>
</dbReference>
<dbReference type="GO" id="GO:0005829">
    <property type="term" value="C:cytosol"/>
    <property type="evidence" value="ECO:0007669"/>
    <property type="project" value="TreeGrafter"/>
</dbReference>
<dbReference type="InterPro" id="IPR040476">
    <property type="entry name" value="CSD2"/>
</dbReference>
<dbReference type="PROSITE" id="PS01175">
    <property type="entry name" value="RIBONUCLEASE_II"/>
    <property type="match status" value="1"/>
</dbReference>
<dbReference type="GO" id="GO:0008859">
    <property type="term" value="F:exoribonuclease II activity"/>
    <property type="evidence" value="ECO:0007669"/>
    <property type="project" value="UniProtKB-UniRule"/>
</dbReference>
<keyword evidence="4 7" id="KW-0378">Hydrolase</keyword>
<dbReference type="Pfam" id="PF00575">
    <property type="entry name" value="S1"/>
    <property type="match status" value="1"/>
</dbReference>
<evidence type="ECO:0000256" key="7">
    <source>
        <dbReference type="HAMAP-Rule" id="MF_01895"/>
    </source>
</evidence>
<dbReference type="InterPro" id="IPR004476">
    <property type="entry name" value="RNase_II/RNase_R"/>
</dbReference>
<evidence type="ECO:0000313" key="10">
    <source>
        <dbReference type="Proteomes" id="UP000886786"/>
    </source>
</evidence>
<comment type="function">
    <text evidence="7">3'-5' exoribonuclease that releases 5'-nucleoside monophosphates and is involved in maturation of structured RNAs.</text>
</comment>
<dbReference type="SMART" id="SM00955">
    <property type="entry name" value="RNB"/>
    <property type="match status" value="1"/>
</dbReference>
<evidence type="ECO:0000256" key="2">
    <source>
        <dbReference type="ARBA" id="ARBA00022490"/>
    </source>
</evidence>
<accession>A0A9D0ZSE4</accession>
<dbReference type="InterPro" id="IPR050180">
    <property type="entry name" value="RNR_Ribonuclease"/>
</dbReference>